<accession>A0ABT2H4B9</accession>
<dbReference type="InterPro" id="IPR001322">
    <property type="entry name" value="Lamin_tail_dom"/>
</dbReference>
<dbReference type="Proteomes" id="UP001165586">
    <property type="component" value="Unassembled WGS sequence"/>
</dbReference>
<dbReference type="Gene3D" id="3.60.10.10">
    <property type="entry name" value="Endonuclease/exonuclease/phosphatase"/>
    <property type="match status" value="1"/>
</dbReference>
<dbReference type="PRINTS" id="PR01607">
    <property type="entry name" value="APYRASEFAMLY"/>
</dbReference>
<dbReference type="Gene3D" id="3.60.21.10">
    <property type="match status" value="1"/>
</dbReference>
<dbReference type="Pfam" id="PF00149">
    <property type="entry name" value="Metallophos"/>
    <property type="match status" value="1"/>
</dbReference>
<keyword evidence="4" id="KW-0255">Endonuclease</keyword>
<evidence type="ECO:0000259" key="3">
    <source>
        <dbReference type="PROSITE" id="PS51841"/>
    </source>
</evidence>
<sequence>MKAVLATVVGGALFAAPLIGVASSASASVDGTGVVINEAYLKGGSAGAPFNKKFVELYNPSDAAVALDGWSLQYRSATVVTPANVAPLSGTIAPDSYFLVQINGNGANGSALPTPDLDLGGAITPSGTTGTLILADTTTALAPAAGSVTGAEGVVDLLGYGASNTFEGTVVPVDGANSVPNSLVRTGFADTDVNAADFTTATTVTPQNSSGDEPAEPGDPVEATIADIQGATDTSPLAGQTVITTGVVTAAYGTGGFDGYYIQTPGTGGAVDLATHTVSDGLFVYSASTAGLVEPGDYVEVTGAVSEFNGLTELAVAEATDLTQLDASTVEAPTPATVGLPADAAQRESLEGMLVAPQGDFTVSDTYSTNQYAEIGLASGTTPLITPTEIARPGTPEYTAAVADNAARAVTLDDGSSTNFLPQGGGAAQDIALPYLKAAAANAPITVGAAVDFTAPVIFDYRNDTWKFQPTGQLTADGTAPATFSNVRAAAPAPVGGDIQIAGFNVLNYFTTTGDDLTGCSFYVDRDDDPVTVNTGCDARGAAEDEDLARQQAKIVAAINGLGAEVVSLEEIENSVKFGEARDEALSTLTAALNAALPAGEGEWDFVPSPAADQLPPVAQQDVIRTAFIYKADAVEPVGASRVLLDAAFANARQPLAQEFVPVGGSDDESFIAIVNHFKSKGSGSGADADQGDGQGASNASRVAQAQALLTFSTSLQTELGTSDVFLIGDFNAYSQEDPAVTITDAGYVDQGAKSGKYSYSFDGASGSLDHVFASPSANAKVTGVDIWNINSGESIALEYSRYNYNATNFYDESVYRSSDHDPVVVGYSFAPAASTVDLNLIDINDFHGRIDANTVKFAGTIEQLRAAGGEANTLFVSSGDNVGASLFESDFAQDQPTIDVLNELELDASAVGNHEFDKGFSDLTDRIIGPDAAPNALWDYLGANVYAKGTTTPVLPEYATYEKAGLTVAVIGAVTQETPTLVSPAGVADLDFGDPVDAVNRVAAELTDGDESNGEADVIVATYHEGAPDSESATIDLETELAKSTVFAKIVNDTAAAVDVIFTGHTHQSYVWDGAIPGEAGKTRPVLQTGSYGANVGHVVLTVDAETGDLESYTAENVARLAAPAGSTPAETAANSAALDAQLVATYPRVAEVKATVDAAIAAAAVVGNQPVGSVTKDITTAYTGGSYVNGVYTGGTRDDRASESTLGNLVADSLVDTLSAADRGGAEIGVVNPGGLRAELLFAAGDTTANPANTAGVVTYSEANAVLPFVNNLWTTSLTGAQFKTVLEQQWQTDASGNVPSRPFLKLGLSDNVTYTYDPAAAQGQHITGIFVDGAPIDPAASYRIGTFSFLTAGGDNFRELANGTDARDSGLIDRDAWIAYLRANPGLTPDFARGATQVTGVPESAMAGTSITFTVGGLDLTSQGAPQNTALAATWTGSAATFDSIPVSNGSATVTVTVPLDAPIGDGELVLTASPSGTEVHVPVTVTEPIDVDRIDGASRYDVAVNTSKQGWPEGADTVYVVSGEVFPDALSAAPAAAADDAPILLTTGDRLPPAVQTELERLAPSSIVIVGGENSVKPAVETALKAIADDVTRIAGADRFAVSRNVAAAAFPDTADVAVLATGTTFADALSAGAAVGGAGPVILVDGAEPSLDDATMELLEGLAPDEIAIAGGRLSVSSGIFESAQSIASTVRLGGTDRYAASRAINKHFFDEADRVLIATGVTFPDALSGSAFGPKVDAPLFTVPGTCIPAETLAQIQDLGADRATLLGGVNSLSEAVENLTTCPAG</sequence>
<dbReference type="InterPro" id="IPR047971">
    <property type="entry name" value="ExeM-like"/>
</dbReference>
<organism evidence="4 5">
    <name type="scientific">Herbiconiux daphne</name>
    <dbReference type="NCBI Taxonomy" id="2970914"/>
    <lineage>
        <taxon>Bacteria</taxon>
        <taxon>Bacillati</taxon>
        <taxon>Actinomycetota</taxon>
        <taxon>Actinomycetes</taxon>
        <taxon>Micrococcales</taxon>
        <taxon>Microbacteriaceae</taxon>
        <taxon>Herbiconiux</taxon>
    </lineage>
</organism>
<dbReference type="InterPro" id="IPR036691">
    <property type="entry name" value="Endo/exonu/phosph_ase_sf"/>
</dbReference>
<dbReference type="EMBL" id="JANLCJ010000004">
    <property type="protein sequence ID" value="MCS5734763.1"/>
    <property type="molecule type" value="Genomic_DNA"/>
</dbReference>
<dbReference type="CDD" id="cd04486">
    <property type="entry name" value="YhcR_OBF_like"/>
    <property type="match status" value="1"/>
</dbReference>
<dbReference type="InterPro" id="IPR004843">
    <property type="entry name" value="Calcineurin-like_PHP"/>
</dbReference>
<dbReference type="InterPro" id="IPR036907">
    <property type="entry name" value="5'-Nucleotdase_C_sf"/>
</dbReference>
<keyword evidence="5" id="KW-1185">Reference proteome</keyword>
<dbReference type="InterPro" id="IPR006179">
    <property type="entry name" value="5_nucleotidase/apyrase"/>
</dbReference>
<evidence type="ECO:0000313" key="4">
    <source>
        <dbReference type="EMBL" id="MCS5734763.1"/>
    </source>
</evidence>
<feature type="chain" id="PRO_5045720920" evidence="2">
    <location>
        <begin position="28"/>
        <end position="1792"/>
    </location>
</feature>
<feature type="domain" description="LTD" evidence="3">
    <location>
        <begin position="21"/>
        <end position="162"/>
    </location>
</feature>
<reference evidence="4" key="1">
    <citation type="submission" date="2022-08" db="EMBL/GenBank/DDBJ databases">
        <authorList>
            <person name="Deng Y."/>
            <person name="Han X.-F."/>
            <person name="Zhang Y.-Q."/>
        </authorList>
    </citation>
    <scope>NUCLEOTIDE SEQUENCE</scope>
    <source>
        <strain evidence="4">CPCC 203386</strain>
    </source>
</reference>
<dbReference type="SUPFAM" id="SSF55816">
    <property type="entry name" value="5'-nucleotidase (syn. UDP-sugar hydrolase), C-terminal domain"/>
    <property type="match status" value="1"/>
</dbReference>
<dbReference type="NCBIfam" id="NF033681">
    <property type="entry name" value="ExeM_NucH_DNase"/>
    <property type="match status" value="1"/>
</dbReference>
<keyword evidence="1 2" id="KW-0732">Signal</keyword>
<dbReference type="GO" id="GO:0004519">
    <property type="term" value="F:endonuclease activity"/>
    <property type="evidence" value="ECO:0007669"/>
    <property type="project" value="UniProtKB-KW"/>
</dbReference>
<dbReference type="SUPFAM" id="SSF56300">
    <property type="entry name" value="Metallo-dependent phosphatases"/>
    <property type="match status" value="1"/>
</dbReference>
<dbReference type="Gene3D" id="3.40.50.12090">
    <property type="match status" value="1"/>
</dbReference>
<name>A0ABT2H4B9_9MICO</name>
<dbReference type="Pfam" id="PF00932">
    <property type="entry name" value="LTD"/>
    <property type="match status" value="1"/>
</dbReference>
<dbReference type="Pfam" id="PF04122">
    <property type="entry name" value="CW_binding_2"/>
    <property type="match status" value="3"/>
</dbReference>
<evidence type="ECO:0000313" key="5">
    <source>
        <dbReference type="Proteomes" id="UP001165586"/>
    </source>
</evidence>
<dbReference type="Pfam" id="PF02872">
    <property type="entry name" value="5_nucleotid_C"/>
    <property type="match status" value="1"/>
</dbReference>
<dbReference type="InterPro" id="IPR029052">
    <property type="entry name" value="Metallo-depent_PP-like"/>
</dbReference>
<evidence type="ECO:0000256" key="1">
    <source>
        <dbReference type="ARBA" id="ARBA00022729"/>
    </source>
</evidence>
<evidence type="ECO:0000256" key="2">
    <source>
        <dbReference type="SAM" id="SignalP"/>
    </source>
</evidence>
<dbReference type="InterPro" id="IPR008334">
    <property type="entry name" value="5'-Nucleotdase_C"/>
</dbReference>
<dbReference type="SUPFAM" id="SSF56219">
    <property type="entry name" value="DNase I-like"/>
    <property type="match status" value="1"/>
</dbReference>
<dbReference type="InterPro" id="IPR036415">
    <property type="entry name" value="Lamin_tail_dom_sf"/>
</dbReference>
<dbReference type="RefSeq" id="WP_259539631.1">
    <property type="nucleotide sequence ID" value="NZ_JANLCJ010000004.1"/>
</dbReference>
<feature type="signal peptide" evidence="2">
    <location>
        <begin position="1"/>
        <end position="27"/>
    </location>
</feature>
<dbReference type="Pfam" id="PF03372">
    <property type="entry name" value="Exo_endo_phos"/>
    <property type="match status" value="1"/>
</dbReference>
<keyword evidence="4" id="KW-0378">Hydrolase</keyword>
<dbReference type="Gene3D" id="3.90.780.10">
    <property type="entry name" value="5'-Nucleotidase, C-terminal domain"/>
    <property type="match status" value="1"/>
</dbReference>
<proteinExistence type="predicted"/>
<gene>
    <name evidence="4" type="ORF">N1032_13550</name>
</gene>
<dbReference type="PANTHER" id="PTHR42834">
    <property type="entry name" value="ENDONUCLEASE/EXONUCLEASE/PHOSPHATASE FAMILY PROTEIN (AFU_ORTHOLOGUE AFUA_3G09210)"/>
    <property type="match status" value="1"/>
</dbReference>
<comment type="caution">
    <text evidence="4">The sequence shown here is derived from an EMBL/GenBank/DDBJ whole genome shotgun (WGS) entry which is preliminary data.</text>
</comment>
<dbReference type="InterPro" id="IPR005135">
    <property type="entry name" value="Endo/exonuclease/phosphatase"/>
</dbReference>
<dbReference type="PANTHER" id="PTHR42834:SF1">
    <property type="entry name" value="ENDONUCLEASE_EXONUCLEASE_PHOSPHATASE FAMILY PROTEIN (AFU_ORTHOLOGUE AFUA_3G09210)"/>
    <property type="match status" value="1"/>
</dbReference>
<dbReference type="SUPFAM" id="SSF74853">
    <property type="entry name" value="Lamin A/C globular tail domain"/>
    <property type="match status" value="1"/>
</dbReference>
<dbReference type="PROSITE" id="PS51841">
    <property type="entry name" value="LTD"/>
    <property type="match status" value="1"/>
</dbReference>
<protein>
    <submittedName>
        <fullName evidence="4">ExeM/NucH family extracellular endonuclease</fullName>
    </submittedName>
</protein>
<dbReference type="InterPro" id="IPR007253">
    <property type="entry name" value="Cell_wall-bd_2"/>
</dbReference>
<dbReference type="CDD" id="cd10283">
    <property type="entry name" value="MnuA_DNase1-like"/>
    <property type="match status" value="1"/>
</dbReference>
<keyword evidence="4" id="KW-0540">Nuclease</keyword>